<dbReference type="AlphaFoldDB" id="A0A4Y2VNF5"/>
<reference evidence="2 3" key="1">
    <citation type="journal article" date="2019" name="Sci. Rep.">
        <title>Orb-weaving spider Araneus ventricosus genome elucidates the spidroin gene catalogue.</title>
        <authorList>
            <person name="Kono N."/>
            <person name="Nakamura H."/>
            <person name="Ohtoshi R."/>
            <person name="Moran D.A.P."/>
            <person name="Shinohara A."/>
            <person name="Yoshida Y."/>
            <person name="Fujiwara M."/>
            <person name="Mori M."/>
            <person name="Tomita M."/>
            <person name="Arakawa K."/>
        </authorList>
    </citation>
    <scope>NUCLEOTIDE SEQUENCE [LARGE SCALE GENOMIC DNA]</scope>
</reference>
<evidence type="ECO:0000313" key="3">
    <source>
        <dbReference type="Proteomes" id="UP000499080"/>
    </source>
</evidence>
<dbReference type="EMBL" id="BGPR01048227">
    <property type="protein sequence ID" value="GBO25250.1"/>
    <property type="molecule type" value="Genomic_DNA"/>
</dbReference>
<evidence type="ECO:0000313" key="2">
    <source>
        <dbReference type="EMBL" id="GBO25250.1"/>
    </source>
</evidence>
<accession>A0A4Y2VNF5</accession>
<protein>
    <submittedName>
        <fullName evidence="2">Uncharacterized protein</fullName>
    </submittedName>
</protein>
<feature type="region of interest" description="Disordered" evidence="1">
    <location>
        <begin position="90"/>
        <end position="118"/>
    </location>
</feature>
<organism evidence="2 3">
    <name type="scientific">Araneus ventricosus</name>
    <name type="common">Orbweaver spider</name>
    <name type="synonym">Epeira ventricosa</name>
    <dbReference type="NCBI Taxonomy" id="182803"/>
    <lineage>
        <taxon>Eukaryota</taxon>
        <taxon>Metazoa</taxon>
        <taxon>Ecdysozoa</taxon>
        <taxon>Arthropoda</taxon>
        <taxon>Chelicerata</taxon>
        <taxon>Arachnida</taxon>
        <taxon>Araneae</taxon>
        <taxon>Araneomorphae</taxon>
        <taxon>Entelegynae</taxon>
        <taxon>Araneoidea</taxon>
        <taxon>Araneidae</taxon>
        <taxon>Araneus</taxon>
    </lineage>
</organism>
<proteinExistence type="predicted"/>
<gene>
    <name evidence="2" type="ORF">AVEN_164450_1</name>
</gene>
<name>A0A4Y2VNF5_ARAVE</name>
<comment type="caution">
    <text evidence="2">The sequence shown here is derived from an EMBL/GenBank/DDBJ whole genome shotgun (WGS) entry which is preliminary data.</text>
</comment>
<keyword evidence="3" id="KW-1185">Reference proteome</keyword>
<sequence>METQPNSRQIWGTQNRPYSKVFPAIYKPGITFSGFLLSAVRSGGSKDEECVSGMPRTEFIACAALKIVEQWVHLVFPRQKTSLFRTLTTGKSDVSQPKSGVPEKTPAKYHRISDLHMR</sequence>
<evidence type="ECO:0000256" key="1">
    <source>
        <dbReference type="SAM" id="MobiDB-lite"/>
    </source>
</evidence>
<dbReference type="Proteomes" id="UP000499080">
    <property type="component" value="Unassembled WGS sequence"/>
</dbReference>